<name>A0A915IUU4_ROMCU</name>
<evidence type="ECO:0000313" key="3">
    <source>
        <dbReference type="WBParaSite" id="nRc.2.0.1.t17595-RA"/>
    </source>
</evidence>
<keyword evidence="2" id="KW-1185">Reference proteome</keyword>
<evidence type="ECO:0000256" key="1">
    <source>
        <dbReference type="SAM" id="MobiDB-lite"/>
    </source>
</evidence>
<feature type="compositionally biased region" description="Low complexity" evidence="1">
    <location>
        <begin position="81"/>
        <end position="94"/>
    </location>
</feature>
<feature type="compositionally biased region" description="Polar residues" evidence="1">
    <location>
        <begin position="1"/>
        <end position="11"/>
    </location>
</feature>
<evidence type="ECO:0000313" key="2">
    <source>
        <dbReference type="Proteomes" id="UP000887565"/>
    </source>
</evidence>
<evidence type="ECO:0000313" key="4">
    <source>
        <dbReference type="WBParaSite" id="nRc.2.0.1.t17596-RA"/>
    </source>
</evidence>
<organism evidence="2 4">
    <name type="scientific">Romanomermis culicivorax</name>
    <name type="common">Nematode worm</name>
    <dbReference type="NCBI Taxonomy" id="13658"/>
    <lineage>
        <taxon>Eukaryota</taxon>
        <taxon>Metazoa</taxon>
        <taxon>Ecdysozoa</taxon>
        <taxon>Nematoda</taxon>
        <taxon>Enoplea</taxon>
        <taxon>Dorylaimia</taxon>
        <taxon>Mermithida</taxon>
        <taxon>Mermithoidea</taxon>
        <taxon>Mermithidae</taxon>
        <taxon>Romanomermis</taxon>
    </lineage>
</organism>
<sequence length="164" mass="17038">MPSSETSSNRHNVPPAPTALPSFAQMPPAGVPSVPASSPGVPPPPSSSALGTNPFSVRAVGGQSLNTVVHSSPHVTPPSPAYASSPPASAGAFFPPQPQHVQQHRSSFPPSEASLDIPFDVTSGQPCDPMTSHDRRPSTGVLNWFTKTISQSEFLTKVAERAKV</sequence>
<feature type="region of interest" description="Disordered" evidence="1">
    <location>
        <begin position="1"/>
        <end position="112"/>
    </location>
</feature>
<feature type="compositionally biased region" description="Low complexity" evidence="1">
    <location>
        <begin position="27"/>
        <end position="39"/>
    </location>
</feature>
<protein>
    <submittedName>
        <fullName evidence="3 4">Uncharacterized protein</fullName>
    </submittedName>
</protein>
<reference evidence="3 4" key="1">
    <citation type="submission" date="2022-11" db="UniProtKB">
        <authorList>
            <consortium name="WormBaseParasite"/>
        </authorList>
    </citation>
    <scope>IDENTIFICATION</scope>
</reference>
<dbReference type="Proteomes" id="UP000887565">
    <property type="component" value="Unplaced"/>
</dbReference>
<accession>A0A915IUU4</accession>
<dbReference type="WBParaSite" id="nRc.2.0.1.t17595-RA">
    <property type="protein sequence ID" value="nRc.2.0.1.t17595-RA"/>
    <property type="gene ID" value="nRc.2.0.1.g17595"/>
</dbReference>
<dbReference type="AlphaFoldDB" id="A0A915IUU4"/>
<proteinExistence type="predicted"/>
<dbReference type="WBParaSite" id="nRc.2.0.1.t17596-RA">
    <property type="protein sequence ID" value="nRc.2.0.1.t17596-RA"/>
    <property type="gene ID" value="nRc.2.0.1.g17596"/>
</dbReference>